<dbReference type="CDD" id="cd17267">
    <property type="entry name" value="RMtype1_S_EcoAO83I-TRD1-CR1_like"/>
    <property type="match status" value="1"/>
</dbReference>
<dbReference type="PANTHER" id="PTHR43140:SF1">
    <property type="entry name" value="TYPE I RESTRICTION ENZYME ECOKI SPECIFICITY SUBUNIT"/>
    <property type="match status" value="1"/>
</dbReference>
<dbReference type="Gene3D" id="3.90.220.20">
    <property type="entry name" value="DNA methylase specificity domains"/>
    <property type="match status" value="2"/>
</dbReference>
<evidence type="ECO:0000259" key="4">
    <source>
        <dbReference type="Pfam" id="PF01420"/>
    </source>
</evidence>
<sequence length="548" mass="61152">MKLMEGFNLLATAPDGVTRLRELILRFAVQGRLAAQNSSDEPAGELVRRITSARSTATRILIESGRALDKVLPLGWCEVPLGLLFTLEYGSTLPQHSRIAGEIPVYGSNGVVGHHNLALIESPSIIIGRKGSVGAVNVSEGPFWPIDTTYYVTPPDGMDLRFTYLLFKSLDLGKHDKSTAIPGINRKDVYQENVAVPPTVEQKRIVAKFDELMRLCDALEANDRLEAEQHARLTATLFDALTASESAHALAENWSRIATHFDLLLDRPEAVDALEQTILQLAVRGLLVPQDDGDEPTSLLLTRLRKDRREWLESKAENDPECRTALKKLKGLAEPDVPFKIPSTWEFVHLIDCSRLLVDCHNKTAPYAASGIPIIRTTNIRNGRFRFDDLRYVTQETYEFWSRRCPPAPGDIIFTREAPMGEAAVIPEDAVFCLGQRTMLVRPMHDYINVNYLLLALTEPHLLERAAPAAIGSTVKHLRVGDVEQLSIPLPPYAEQERIVKRVQELRQLCSDLRTRLTERQTCQVHFAAALVEQTAAGPDEDRLELAA</sequence>
<dbReference type="RefSeq" id="WP_116328339.1">
    <property type="nucleotide sequence ID" value="NZ_OFSW01000032.1"/>
</dbReference>
<dbReference type="GO" id="GO:0003677">
    <property type="term" value="F:DNA binding"/>
    <property type="evidence" value="ECO:0007669"/>
    <property type="project" value="UniProtKB-KW"/>
</dbReference>
<proteinExistence type="inferred from homology"/>
<dbReference type="CDD" id="cd17246">
    <property type="entry name" value="RMtype1_S_SonII-TRD2-CR2_like"/>
    <property type="match status" value="1"/>
</dbReference>
<dbReference type="InterPro" id="IPR044946">
    <property type="entry name" value="Restrct_endonuc_typeI_TRD_sf"/>
</dbReference>
<evidence type="ECO:0000256" key="3">
    <source>
        <dbReference type="ARBA" id="ARBA00023125"/>
    </source>
</evidence>
<dbReference type="InterPro" id="IPR051212">
    <property type="entry name" value="Type-I_RE_S_subunit"/>
</dbReference>
<dbReference type="EMBL" id="OGUU01000045">
    <property type="protein sequence ID" value="SPC25654.1"/>
    <property type="molecule type" value="Genomic_DNA"/>
</dbReference>
<protein>
    <submittedName>
        <fullName evidence="5">Restriction modification system DNA specificity domain-containing protein</fullName>
    </submittedName>
</protein>
<dbReference type="AlphaFoldDB" id="A0A7Z7NR23"/>
<evidence type="ECO:0000313" key="5">
    <source>
        <dbReference type="EMBL" id="SPC25654.1"/>
    </source>
</evidence>
<keyword evidence="3" id="KW-0238">DNA-binding</keyword>
<organism evidence="5 6">
    <name type="scientific">Cupriavidus taiwanensis</name>
    <dbReference type="NCBI Taxonomy" id="164546"/>
    <lineage>
        <taxon>Bacteria</taxon>
        <taxon>Pseudomonadati</taxon>
        <taxon>Pseudomonadota</taxon>
        <taxon>Betaproteobacteria</taxon>
        <taxon>Burkholderiales</taxon>
        <taxon>Burkholderiaceae</taxon>
        <taxon>Cupriavidus</taxon>
    </lineage>
</organism>
<dbReference type="Proteomes" id="UP000257139">
    <property type="component" value="Unassembled WGS sequence"/>
</dbReference>
<dbReference type="PANTHER" id="PTHR43140">
    <property type="entry name" value="TYPE-1 RESTRICTION ENZYME ECOKI SPECIFICITY PROTEIN"/>
    <property type="match status" value="1"/>
</dbReference>
<accession>A0A7Z7NR23</accession>
<comment type="caution">
    <text evidence="5">The sequence shown here is derived from an EMBL/GenBank/DDBJ whole genome shotgun (WGS) entry which is preliminary data.</text>
</comment>
<comment type="similarity">
    <text evidence="1">Belongs to the type-I restriction system S methylase family.</text>
</comment>
<evidence type="ECO:0000256" key="1">
    <source>
        <dbReference type="ARBA" id="ARBA00010923"/>
    </source>
</evidence>
<feature type="domain" description="Type I restriction modification DNA specificity" evidence="4">
    <location>
        <begin position="74"/>
        <end position="226"/>
    </location>
</feature>
<evidence type="ECO:0000313" key="6">
    <source>
        <dbReference type="Proteomes" id="UP000257139"/>
    </source>
</evidence>
<keyword evidence="2" id="KW-0680">Restriction system</keyword>
<name>A0A7Z7NR23_9BURK</name>
<evidence type="ECO:0000256" key="2">
    <source>
        <dbReference type="ARBA" id="ARBA00022747"/>
    </source>
</evidence>
<feature type="domain" description="Type I restriction modification DNA specificity" evidence="4">
    <location>
        <begin position="364"/>
        <end position="518"/>
    </location>
</feature>
<dbReference type="SUPFAM" id="SSF116734">
    <property type="entry name" value="DNA methylase specificity domain"/>
    <property type="match status" value="2"/>
</dbReference>
<reference evidence="5 6" key="1">
    <citation type="submission" date="2018-01" db="EMBL/GenBank/DDBJ databases">
        <authorList>
            <person name="Clerissi C."/>
        </authorList>
    </citation>
    <scope>NUCLEOTIDE SEQUENCE [LARGE SCALE GENOMIC DNA]</scope>
    <source>
        <strain evidence="5">Cupriavidus taiwanensis STM 6021</strain>
    </source>
</reference>
<gene>
    <name evidence="5" type="ORF">CBM2594_U10155</name>
</gene>
<dbReference type="Pfam" id="PF01420">
    <property type="entry name" value="Methylase_S"/>
    <property type="match status" value="2"/>
</dbReference>
<dbReference type="InterPro" id="IPR000055">
    <property type="entry name" value="Restrct_endonuc_typeI_TRD"/>
</dbReference>
<dbReference type="GO" id="GO:0009307">
    <property type="term" value="P:DNA restriction-modification system"/>
    <property type="evidence" value="ECO:0007669"/>
    <property type="project" value="UniProtKB-KW"/>
</dbReference>